<dbReference type="AlphaFoldDB" id="A0A2A2SEC8"/>
<dbReference type="RefSeq" id="WP_095997815.1">
    <property type="nucleotide sequence ID" value="NZ_NSLI01000003.1"/>
</dbReference>
<evidence type="ECO:0000259" key="2">
    <source>
        <dbReference type="Pfam" id="PF07510"/>
    </source>
</evidence>
<keyword evidence="4" id="KW-1185">Reference proteome</keyword>
<dbReference type="InterPro" id="IPR004919">
    <property type="entry name" value="GmrSD_N"/>
</dbReference>
<feature type="domain" description="GmrSD restriction endonucleases C-terminal" evidence="2">
    <location>
        <begin position="471"/>
        <end position="615"/>
    </location>
</feature>
<dbReference type="OrthoDB" id="9798761at2"/>
<name>A0A2A2SEC8_9SPHN</name>
<dbReference type="InterPro" id="IPR011089">
    <property type="entry name" value="GmrSD_C"/>
</dbReference>
<feature type="domain" description="GmrSD restriction endonucleases N-terminal" evidence="1">
    <location>
        <begin position="9"/>
        <end position="271"/>
    </location>
</feature>
<dbReference type="Proteomes" id="UP000218151">
    <property type="component" value="Unassembled WGS sequence"/>
</dbReference>
<sequence length="633" mass="71736">MDAKDYVVNEVLRDPRRFMVPIYQRRYQWSDTELAPFWHDVVAKADEALSGELRFQHYMGALILAPGGDGYNVGVTPRIQVVDGQQRLTTFQLFLAALREVAERRGVQDIVQGIRPYLFNQPMSGDDDPLTRFKLSPTPADRDLIHTIIERPADEVRTRYPEYYFQNGNPRQTGVPFAFAAYQRFMWWIDDYARYGLASAGDRDVGDEADGDQDLGLAARRLHALLQALLSHMKLVVISLGEGDDAQVIFETLNSKGKPLLAMDLVRNNIFHRAETQGEAAENLYRRLWGTFEEPFWEQVAPGARPARPRLDHFLSHVLTALTGQATSLRELYAEYRNFARPRGKQRFERVEDELVALTRFAPTYLTLEGADGEGTALHWLGRKLASWEVTTAYPVAFQVAEAGLSEDEARAIYRLLYSYVVRRAICGLTAKNLNGVFQRIGARFLRDGGPSLASLVDSFAEPVGPAVRFPSDDELRWAMCNNPLYKWFNKGERLQDVLWELEVASRGPFAEALARPSSLWIEHVMPQSWEAHWPLPVAEGAPEQPEAERRERLIHTLGNLTLTTDRLNISLGNGMFEEKRAKLDASLLALNKWFASRGEWNEAAIEERSAELAERAVTIWPHPLATGLAQRG</sequence>
<evidence type="ECO:0008006" key="5">
    <source>
        <dbReference type="Google" id="ProtNLM"/>
    </source>
</evidence>
<comment type="caution">
    <text evidence="3">The sequence shown here is derived from an EMBL/GenBank/DDBJ whole genome shotgun (WGS) entry which is preliminary data.</text>
</comment>
<reference evidence="4" key="1">
    <citation type="submission" date="2017-09" db="EMBL/GenBank/DDBJ databases">
        <authorList>
            <person name="Feng G."/>
            <person name="Zhu H."/>
        </authorList>
    </citation>
    <scope>NUCLEOTIDE SEQUENCE [LARGE SCALE GENOMIC DNA]</scope>
    <source>
        <strain evidence="4">1PNM-20</strain>
    </source>
</reference>
<organism evidence="3 4">
    <name type="scientific">Sphingomonas lenta</name>
    <dbReference type="NCBI Taxonomy" id="1141887"/>
    <lineage>
        <taxon>Bacteria</taxon>
        <taxon>Pseudomonadati</taxon>
        <taxon>Pseudomonadota</taxon>
        <taxon>Alphaproteobacteria</taxon>
        <taxon>Sphingomonadales</taxon>
        <taxon>Sphingomonadaceae</taxon>
        <taxon>Sphingomonas</taxon>
    </lineage>
</organism>
<dbReference type="Pfam" id="PF03235">
    <property type="entry name" value="GmrSD_N"/>
    <property type="match status" value="1"/>
</dbReference>
<evidence type="ECO:0000313" key="3">
    <source>
        <dbReference type="EMBL" id="PAX07573.1"/>
    </source>
</evidence>
<evidence type="ECO:0000259" key="1">
    <source>
        <dbReference type="Pfam" id="PF03235"/>
    </source>
</evidence>
<dbReference type="EMBL" id="NSLI01000003">
    <property type="protein sequence ID" value="PAX07573.1"/>
    <property type="molecule type" value="Genomic_DNA"/>
</dbReference>
<accession>A0A2A2SEC8</accession>
<gene>
    <name evidence="3" type="ORF">CKY28_07910</name>
</gene>
<evidence type="ECO:0000313" key="4">
    <source>
        <dbReference type="Proteomes" id="UP000218151"/>
    </source>
</evidence>
<dbReference type="PANTHER" id="PTHR35149">
    <property type="entry name" value="SLL5132 PROTEIN"/>
    <property type="match status" value="1"/>
</dbReference>
<dbReference type="Pfam" id="PF07510">
    <property type="entry name" value="GmrSD_C"/>
    <property type="match status" value="1"/>
</dbReference>
<proteinExistence type="predicted"/>
<dbReference type="PANTHER" id="PTHR35149:SF1">
    <property type="entry name" value="DUF5655 DOMAIN-CONTAINING PROTEIN"/>
    <property type="match status" value="1"/>
</dbReference>
<protein>
    <recommendedName>
        <fullName evidence="5">DUF262 domain-containing protein</fullName>
    </recommendedName>
</protein>